<proteinExistence type="predicted"/>
<dbReference type="EMBL" id="JAMKPW020000026">
    <property type="protein sequence ID" value="KAK8204597.1"/>
    <property type="molecule type" value="Genomic_DNA"/>
</dbReference>
<organism evidence="1 2">
    <name type="scientific">Zalaria obscura</name>
    <dbReference type="NCBI Taxonomy" id="2024903"/>
    <lineage>
        <taxon>Eukaryota</taxon>
        <taxon>Fungi</taxon>
        <taxon>Dikarya</taxon>
        <taxon>Ascomycota</taxon>
        <taxon>Pezizomycotina</taxon>
        <taxon>Dothideomycetes</taxon>
        <taxon>Dothideomycetidae</taxon>
        <taxon>Dothideales</taxon>
        <taxon>Zalariaceae</taxon>
        <taxon>Zalaria</taxon>
    </lineage>
</organism>
<comment type="caution">
    <text evidence="1">The sequence shown here is derived from an EMBL/GenBank/DDBJ whole genome shotgun (WGS) entry which is preliminary data.</text>
</comment>
<keyword evidence="2" id="KW-1185">Reference proteome</keyword>
<name>A0ACC3SAV2_9PEZI</name>
<dbReference type="Proteomes" id="UP001320706">
    <property type="component" value="Unassembled WGS sequence"/>
</dbReference>
<evidence type="ECO:0000313" key="1">
    <source>
        <dbReference type="EMBL" id="KAK8204597.1"/>
    </source>
</evidence>
<accession>A0ACC3SAV2</accession>
<reference evidence="1" key="1">
    <citation type="submission" date="2024-02" db="EMBL/GenBank/DDBJ databases">
        <title>Metagenome Assembled Genome of Zalaria obscura JY119.</title>
        <authorList>
            <person name="Vighnesh L."/>
            <person name="Jagadeeshwari U."/>
            <person name="Venkata Ramana C."/>
            <person name="Sasikala C."/>
        </authorList>
    </citation>
    <scope>NUCLEOTIDE SEQUENCE</scope>
    <source>
        <strain evidence="1">JY119</strain>
    </source>
</reference>
<protein>
    <submittedName>
        <fullName evidence="1">Uncharacterized protein</fullName>
    </submittedName>
</protein>
<evidence type="ECO:0000313" key="2">
    <source>
        <dbReference type="Proteomes" id="UP001320706"/>
    </source>
</evidence>
<gene>
    <name evidence="1" type="ORF">M8818_005035</name>
</gene>
<sequence>MFGAGTLLRTSRGQKGEKSADLVRVHRADEIRDRVGWDRWAVMVFAVLSGGDYGKGLQSVGPVNAEKLVRWRGGRLGALMAEMRNDRYGRMMWREELLIALTELRCWVDVPPDFPRELIVRKYRDPKVSTPEQLVELRGLRGGWNKDVNELRLRAFLSERFNFWAKGYIRNVLPMLLARRLSRTQPGAESQNTVLDIQLVHKRRRGGQESPDQDQAKERTISFNPLALTTLDLTFQPEEEDWTRLATKQGPFDPAARVEIELLECVLVNGMGTAWLSEQLSKIPEKASKSSKGKAAASGPPADGISTERENARSQATTPAKGKRKAAEMGADVIATGELKRKRGSELSSPATPVSATPARQVSATPARPVFKLPSAYSAQNAIWQSENAPPTQSPQLPTPMHANTTQGNGPRIPRPSAQASPPSETPTKQNDFPTHIRNARTVFLDRVDAGFMQSPVGAAKDTMPRSRPALPTPRLSLSGDGLAQLPPPASYEEAWRREYEERRTVARECIDLLGNDEGTPSGGKEGGKEKEVVVIDLTDD</sequence>